<dbReference type="RefSeq" id="WP_075724077.1">
    <property type="nucleotide sequence ID" value="NZ_LTDM01000001.1"/>
</dbReference>
<accession>A0A1U7M9K2</accession>
<dbReference type="OrthoDB" id="2380879at2"/>
<dbReference type="AlphaFoldDB" id="A0A1U7M9K2"/>
<reference evidence="1 2" key="1">
    <citation type="submission" date="2016-02" db="EMBL/GenBank/DDBJ databases">
        <title>Genome sequence of Tissierella creatinophila DSM 6911.</title>
        <authorList>
            <person name="Poehlein A."/>
            <person name="Daniel R."/>
        </authorList>
    </citation>
    <scope>NUCLEOTIDE SEQUENCE [LARGE SCALE GENOMIC DNA]</scope>
    <source>
        <strain evidence="1 2">DSM 6911</strain>
    </source>
</reference>
<proteinExistence type="predicted"/>
<protein>
    <submittedName>
        <fullName evidence="1">Chromosome segregation protein</fullName>
    </submittedName>
</protein>
<keyword evidence="2" id="KW-1185">Reference proteome</keyword>
<gene>
    <name evidence="1" type="ORF">TICRE_01040</name>
</gene>
<sequence>MIKDINELDRQIEKLKTYTSRELGKREKLDEQLNLYLKDYSYINSQIELLEKVVILFQKTSEFARNQAKSQIENLVTKCLQFIFESNVKFTIELEDLRNKANAEFYVVDETEHLQIKTKPELSRGGGVVDIISLALRIAFLQIHKPSIQGPLILDEPAKHVSQEFINNVGEFLKQTSEMFNRQIIMITHDNYLASLSDRSYKVNLIDTVSIVKQIEE</sequence>
<organism evidence="1 2">
    <name type="scientific">Tissierella creatinophila DSM 6911</name>
    <dbReference type="NCBI Taxonomy" id="1123403"/>
    <lineage>
        <taxon>Bacteria</taxon>
        <taxon>Bacillati</taxon>
        <taxon>Bacillota</taxon>
        <taxon>Tissierellia</taxon>
        <taxon>Tissierellales</taxon>
        <taxon>Tissierellaceae</taxon>
        <taxon>Tissierella</taxon>
    </lineage>
</organism>
<dbReference type="InterPro" id="IPR027417">
    <property type="entry name" value="P-loop_NTPase"/>
</dbReference>
<evidence type="ECO:0000313" key="2">
    <source>
        <dbReference type="Proteomes" id="UP000186112"/>
    </source>
</evidence>
<dbReference type="SUPFAM" id="SSF52540">
    <property type="entry name" value="P-loop containing nucleoside triphosphate hydrolases"/>
    <property type="match status" value="1"/>
</dbReference>
<dbReference type="Proteomes" id="UP000186112">
    <property type="component" value="Unassembled WGS sequence"/>
</dbReference>
<dbReference type="EMBL" id="LTDM01000001">
    <property type="protein sequence ID" value="OLS03977.1"/>
    <property type="molecule type" value="Genomic_DNA"/>
</dbReference>
<dbReference type="Gene3D" id="3.40.50.300">
    <property type="entry name" value="P-loop containing nucleotide triphosphate hydrolases"/>
    <property type="match status" value="1"/>
</dbReference>
<name>A0A1U7M9K2_TISCR</name>
<comment type="caution">
    <text evidence="1">The sequence shown here is derived from an EMBL/GenBank/DDBJ whole genome shotgun (WGS) entry which is preliminary data.</text>
</comment>
<evidence type="ECO:0000313" key="1">
    <source>
        <dbReference type="EMBL" id="OLS03977.1"/>
    </source>
</evidence>